<name>A0A9W8DYP5_9FUNG</name>
<feature type="non-terminal residue" evidence="1">
    <location>
        <position position="1"/>
    </location>
</feature>
<gene>
    <name evidence="1" type="ORF">IWQ62_006334</name>
</gene>
<sequence>QLKPYVESPRPRNYLTCLSIFLFSVYHKPEVAFHVLKTLDDVCHDTVNQEKVRAFSPQGLEVFDQFMQSPGVSTQSWSNLFHSEYYETNLQFGLTSAAYFNNDQLFMLTLQKKLKQ</sequence>
<protein>
    <submittedName>
        <fullName evidence="1">Uncharacterized protein</fullName>
    </submittedName>
</protein>
<reference evidence="1" key="1">
    <citation type="submission" date="2022-07" db="EMBL/GenBank/DDBJ databases">
        <title>Phylogenomic reconstructions and comparative analyses of Kickxellomycotina fungi.</title>
        <authorList>
            <person name="Reynolds N.K."/>
            <person name="Stajich J.E."/>
            <person name="Barry K."/>
            <person name="Grigoriev I.V."/>
            <person name="Crous P."/>
            <person name="Smith M.E."/>
        </authorList>
    </citation>
    <scope>NUCLEOTIDE SEQUENCE</scope>
    <source>
        <strain evidence="1">RSA 1196</strain>
    </source>
</reference>
<proteinExistence type="predicted"/>
<evidence type="ECO:0000313" key="1">
    <source>
        <dbReference type="EMBL" id="KAJ1951950.1"/>
    </source>
</evidence>
<organism evidence="1 2">
    <name type="scientific">Dispira parvispora</name>
    <dbReference type="NCBI Taxonomy" id="1520584"/>
    <lineage>
        <taxon>Eukaryota</taxon>
        <taxon>Fungi</taxon>
        <taxon>Fungi incertae sedis</taxon>
        <taxon>Zoopagomycota</taxon>
        <taxon>Kickxellomycotina</taxon>
        <taxon>Dimargaritomycetes</taxon>
        <taxon>Dimargaritales</taxon>
        <taxon>Dimargaritaceae</taxon>
        <taxon>Dispira</taxon>
    </lineage>
</organism>
<dbReference type="EMBL" id="JANBPY010003363">
    <property type="protein sequence ID" value="KAJ1951950.1"/>
    <property type="molecule type" value="Genomic_DNA"/>
</dbReference>
<dbReference type="Proteomes" id="UP001150925">
    <property type="component" value="Unassembled WGS sequence"/>
</dbReference>
<keyword evidence="2" id="KW-1185">Reference proteome</keyword>
<evidence type="ECO:0000313" key="2">
    <source>
        <dbReference type="Proteomes" id="UP001150925"/>
    </source>
</evidence>
<comment type="caution">
    <text evidence="1">The sequence shown here is derived from an EMBL/GenBank/DDBJ whole genome shotgun (WGS) entry which is preliminary data.</text>
</comment>
<accession>A0A9W8DYP5</accession>
<dbReference type="AlphaFoldDB" id="A0A9W8DYP5"/>